<organism evidence="2 3">
    <name type="scientific">Lasiosphaeris hirsuta</name>
    <dbReference type="NCBI Taxonomy" id="260670"/>
    <lineage>
        <taxon>Eukaryota</taxon>
        <taxon>Fungi</taxon>
        <taxon>Dikarya</taxon>
        <taxon>Ascomycota</taxon>
        <taxon>Pezizomycotina</taxon>
        <taxon>Sordariomycetes</taxon>
        <taxon>Sordariomycetidae</taxon>
        <taxon>Sordariales</taxon>
        <taxon>Lasiosphaeriaceae</taxon>
        <taxon>Lasiosphaeris</taxon>
    </lineage>
</organism>
<sequence length="454" mass="54208">MRWSAHFFPAQDSPNLMLCFSPGVPPLEGAQDDSVSDSPGLWELAGSLCLFHVQSHEPPTSGSGTTSGRFDNCLVLSTMPPGCLSLAEATDSVVELPFLGLIKFHTHPYVLLSERVSWIKFKLGRPVRARMSRQLAKQDYPDIQNPHLSQLGLHWVTMAQSKPWIDLERKWRVGFELALQRLQEWQQQSLRDWQDHILESESRKVERLNSWPERMWELWLLSGLRGWQSRIFPRQNPSENGMRGWRQLQELQYREWRELREMRERKWKDALGRKPYYAIVNERVHLEMQANRERIWRRRQQLRENDPWLLLGRAPMGELWGSSGSWVFEREREWIEIFAELDVYLQYLSQGGPVPDSMPEIKWQQQFWLDGPAKQSEYSLWELSEVSKRGMQEEERREGEQWEREELEREELEREELEREELERKELEREQREKRQQGTLKGRLVNGLRRLLDR</sequence>
<feature type="region of interest" description="Disordered" evidence="1">
    <location>
        <begin position="392"/>
        <end position="454"/>
    </location>
</feature>
<feature type="compositionally biased region" description="Basic and acidic residues" evidence="1">
    <location>
        <begin position="392"/>
        <end position="407"/>
    </location>
</feature>
<accession>A0AA40DLP2</accession>
<name>A0AA40DLP2_9PEZI</name>
<dbReference type="Proteomes" id="UP001172102">
    <property type="component" value="Unassembled WGS sequence"/>
</dbReference>
<evidence type="ECO:0000313" key="2">
    <source>
        <dbReference type="EMBL" id="KAK0707765.1"/>
    </source>
</evidence>
<comment type="caution">
    <text evidence="2">The sequence shown here is derived from an EMBL/GenBank/DDBJ whole genome shotgun (WGS) entry which is preliminary data.</text>
</comment>
<dbReference type="AlphaFoldDB" id="A0AA40DLP2"/>
<feature type="compositionally biased region" description="Acidic residues" evidence="1">
    <location>
        <begin position="408"/>
        <end position="420"/>
    </location>
</feature>
<proteinExistence type="predicted"/>
<evidence type="ECO:0000256" key="1">
    <source>
        <dbReference type="SAM" id="MobiDB-lite"/>
    </source>
</evidence>
<protein>
    <submittedName>
        <fullName evidence="2">Uncharacterized protein</fullName>
    </submittedName>
</protein>
<reference evidence="2" key="1">
    <citation type="submission" date="2023-06" db="EMBL/GenBank/DDBJ databases">
        <title>Genome-scale phylogeny and comparative genomics of the fungal order Sordariales.</title>
        <authorList>
            <consortium name="Lawrence Berkeley National Laboratory"/>
            <person name="Hensen N."/>
            <person name="Bonometti L."/>
            <person name="Westerberg I."/>
            <person name="Brannstrom I.O."/>
            <person name="Guillou S."/>
            <person name="Cros-Aarteil S."/>
            <person name="Calhoun S."/>
            <person name="Haridas S."/>
            <person name="Kuo A."/>
            <person name="Mondo S."/>
            <person name="Pangilinan J."/>
            <person name="Riley R."/>
            <person name="Labutti K."/>
            <person name="Andreopoulos B."/>
            <person name="Lipzen A."/>
            <person name="Chen C."/>
            <person name="Yanf M."/>
            <person name="Daum C."/>
            <person name="Ng V."/>
            <person name="Clum A."/>
            <person name="Steindorff A."/>
            <person name="Ohm R."/>
            <person name="Martin F."/>
            <person name="Silar P."/>
            <person name="Natvig D."/>
            <person name="Lalanne C."/>
            <person name="Gautier V."/>
            <person name="Ament-Velasquez S.L."/>
            <person name="Kruys A."/>
            <person name="Hutchinson M.I."/>
            <person name="Powell A.J."/>
            <person name="Barry K."/>
            <person name="Miller A.N."/>
            <person name="Grigoriev I.V."/>
            <person name="Debuchy R."/>
            <person name="Gladieux P."/>
            <person name="Thoren M.H."/>
            <person name="Johannesson H."/>
        </authorList>
    </citation>
    <scope>NUCLEOTIDE SEQUENCE</scope>
    <source>
        <strain evidence="2">SMH4607-1</strain>
    </source>
</reference>
<gene>
    <name evidence="2" type="ORF">B0H67DRAFT_322040</name>
</gene>
<evidence type="ECO:0000313" key="3">
    <source>
        <dbReference type="Proteomes" id="UP001172102"/>
    </source>
</evidence>
<feature type="compositionally biased region" description="Basic and acidic residues" evidence="1">
    <location>
        <begin position="421"/>
        <end position="436"/>
    </location>
</feature>
<dbReference type="EMBL" id="JAUKUA010000006">
    <property type="protein sequence ID" value="KAK0707765.1"/>
    <property type="molecule type" value="Genomic_DNA"/>
</dbReference>
<keyword evidence="3" id="KW-1185">Reference proteome</keyword>